<dbReference type="AlphaFoldDB" id="A0A7J7KJ88"/>
<proteinExistence type="predicted"/>
<dbReference type="EMBL" id="VXIV02000382">
    <property type="protein sequence ID" value="KAF6038659.1"/>
    <property type="molecule type" value="Genomic_DNA"/>
</dbReference>
<evidence type="ECO:0000313" key="1">
    <source>
        <dbReference type="EMBL" id="KAF6038659.1"/>
    </source>
</evidence>
<sequence length="66" mass="7898">MVYTMHFSLYRYTLKVITITTLNDFQYKPILRRYRNRVTTNELKGSGSIDTRIINNEVDLDKKILL</sequence>
<reference evidence="1" key="1">
    <citation type="submission" date="2020-06" db="EMBL/GenBank/DDBJ databases">
        <title>Draft genome of Bugula neritina, a colonial animal packing powerful symbionts and potential medicines.</title>
        <authorList>
            <person name="Rayko M."/>
        </authorList>
    </citation>
    <scope>NUCLEOTIDE SEQUENCE [LARGE SCALE GENOMIC DNA]</scope>
    <source>
        <strain evidence="1">Kwan_BN1</strain>
    </source>
</reference>
<protein>
    <submittedName>
        <fullName evidence="1">Uncharacterized protein</fullName>
    </submittedName>
</protein>
<accession>A0A7J7KJ88</accession>
<organism evidence="1 2">
    <name type="scientific">Bugula neritina</name>
    <name type="common">Brown bryozoan</name>
    <name type="synonym">Sertularia neritina</name>
    <dbReference type="NCBI Taxonomy" id="10212"/>
    <lineage>
        <taxon>Eukaryota</taxon>
        <taxon>Metazoa</taxon>
        <taxon>Spiralia</taxon>
        <taxon>Lophotrochozoa</taxon>
        <taxon>Bryozoa</taxon>
        <taxon>Gymnolaemata</taxon>
        <taxon>Cheilostomatida</taxon>
        <taxon>Flustrina</taxon>
        <taxon>Buguloidea</taxon>
        <taxon>Bugulidae</taxon>
        <taxon>Bugula</taxon>
    </lineage>
</organism>
<dbReference type="Proteomes" id="UP000593567">
    <property type="component" value="Unassembled WGS sequence"/>
</dbReference>
<gene>
    <name evidence="1" type="ORF">EB796_003033</name>
</gene>
<evidence type="ECO:0000313" key="2">
    <source>
        <dbReference type="Proteomes" id="UP000593567"/>
    </source>
</evidence>
<name>A0A7J7KJ88_BUGNE</name>
<keyword evidence="2" id="KW-1185">Reference proteome</keyword>
<comment type="caution">
    <text evidence="1">The sequence shown here is derived from an EMBL/GenBank/DDBJ whole genome shotgun (WGS) entry which is preliminary data.</text>
</comment>